<reference evidence="2" key="1">
    <citation type="journal article" date="2019" name="Int. J. Syst. Evol. Microbiol.">
        <title>The Global Catalogue of Microorganisms (GCM) 10K type strain sequencing project: providing services to taxonomists for standard genome sequencing and annotation.</title>
        <authorList>
            <consortium name="The Broad Institute Genomics Platform"/>
            <consortium name="The Broad Institute Genome Sequencing Center for Infectious Disease"/>
            <person name="Wu L."/>
            <person name="Ma J."/>
        </authorList>
    </citation>
    <scope>NUCLEOTIDE SEQUENCE [LARGE SCALE GENOMIC DNA]</scope>
    <source>
        <strain evidence="2">JCM 17214</strain>
    </source>
</reference>
<evidence type="ECO:0000313" key="1">
    <source>
        <dbReference type="EMBL" id="GAA3939198.1"/>
    </source>
</evidence>
<evidence type="ECO:0008006" key="3">
    <source>
        <dbReference type="Google" id="ProtNLM"/>
    </source>
</evidence>
<accession>A0ABP7N7G0</accession>
<sequence>MVGATVEECRQQLLQLLKSGEYALSCADKEGYRTLCCYRQAYLFVAVGDEGTSVLRLPHDEALLTHLEQQIGGKYVPENGSLRWTYELTAAEKLERWQALQARLTPFAESGRGFVARALRELAEILGVP</sequence>
<name>A0ABP7N7G0_9BACT</name>
<evidence type="ECO:0000313" key="2">
    <source>
        <dbReference type="Proteomes" id="UP001499909"/>
    </source>
</evidence>
<comment type="caution">
    <text evidence="1">The sequence shown here is derived from an EMBL/GenBank/DDBJ whole genome shotgun (WGS) entry which is preliminary data.</text>
</comment>
<protein>
    <recommendedName>
        <fullName evidence="3">DUF4304 domain-containing protein</fullName>
    </recommendedName>
</protein>
<proteinExistence type="predicted"/>
<keyword evidence="2" id="KW-1185">Reference proteome</keyword>
<organism evidence="1 2">
    <name type="scientific">Hymenobacter algoricola</name>
    <dbReference type="NCBI Taxonomy" id="486267"/>
    <lineage>
        <taxon>Bacteria</taxon>
        <taxon>Pseudomonadati</taxon>
        <taxon>Bacteroidota</taxon>
        <taxon>Cytophagia</taxon>
        <taxon>Cytophagales</taxon>
        <taxon>Hymenobacteraceae</taxon>
        <taxon>Hymenobacter</taxon>
    </lineage>
</organism>
<dbReference type="EMBL" id="BAABDH010000040">
    <property type="protein sequence ID" value="GAA3939198.1"/>
    <property type="molecule type" value="Genomic_DNA"/>
</dbReference>
<gene>
    <name evidence="1" type="ORF">GCM10022406_24190</name>
</gene>
<dbReference type="Proteomes" id="UP001499909">
    <property type="component" value="Unassembled WGS sequence"/>
</dbReference>